<dbReference type="AlphaFoldDB" id="A0A9X6RJH7"/>
<feature type="region of interest" description="Disordered" evidence="2">
    <location>
        <begin position="16"/>
        <end position="40"/>
    </location>
</feature>
<evidence type="ECO:0000256" key="1">
    <source>
        <dbReference type="ARBA" id="ARBA00009856"/>
    </source>
</evidence>
<sequence>MDVSTLPDGFVTVKSRRKQRNQQQLLHGSTSESANKTSSKFLRRAPSQISGLDSPEEFASNIHEIHSSILRARSRILQECGPLFLSQLVMAFQRSFETHLNLPRPEEVVCFALGRFSVPSDWGFSCRLQLILLQDLTACFRVPVLIFDPAFSNLEKNYLTSDYCGFSVIPTNEEAKRIATKPTLFYMIHADGFLYDNLITANRLTGNLGNVVLFGNNQKSPETASRTWPLPFLNIDTVPPQQTEFVHVEAELPVRDRTGLFSVALTADTVLQFFCSTKAPSD</sequence>
<gene>
    <name evidence="4" type="ORF">BV898_14629</name>
</gene>
<evidence type="ECO:0000313" key="4">
    <source>
        <dbReference type="EMBL" id="OWA50103.1"/>
    </source>
</evidence>
<dbReference type="GO" id="GO:0005737">
    <property type="term" value="C:cytoplasm"/>
    <property type="evidence" value="ECO:0007669"/>
    <property type="project" value="TreeGrafter"/>
</dbReference>
<dbReference type="PANTHER" id="PTHR28626">
    <property type="entry name" value="SRR1-LIKE PROTEIN"/>
    <property type="match status" value="1"/>
</dbReference>
<protein>
    <recommendedName>
        <fullName evidence="3">SRR1-like domain-containing protein</fullName>
    </recommendedName>
</protein>
<dbReference type="EMBL" id="MTYJ01000182">
    <property type="protein sequence ID" value="OWA50103.1"/>
    <property type="molecule type" value="Genomic_DNA"/>
</dbReference>
<name>A0A9X6RJH7_HYPEX</name>
<feature type="compositionally biased region" description="Polar residues" evidence="2">
    <location>
        <begin position="21"/>
        <end position="40"/>
    </location>
</feature>
<dbReference type="InterPro" id="IPR040044">
    <property type="entry name" value="SRR1L"/>
</dbReference>
<evidence type="ECO:0000259" key="3">
    <source>
        <dbReference type="Pfam" id="PF07985"/>
    </source>
</evidence>
<evidence type="ECO:0000313" key="5">
    <source>
        <dbReference type="Proteomes" id="UP000192578"/>
    </source>
</evidence>
<organism evidence="4 5">
    <name type="scientific">Hypsibius exemplaris</name>
    <name type="common">Freshwater tardigrade</name>
    <dbReference type="NCBI Taxonomy" id="2072580"/>
    <lineage>
        <taxon>Eukaryota</taxon>
        <taxon>Metazoa</taxon>
        <taxon>Ecdysozoa</taxon>
        <taxon>Tardigrada</taxon>
        <taxon>Eutardigrada</taxon>
        <taxon>Parachela</taxon>
        <taxon>Hypsibioidea</taxon>
        <taxon>Hypsibiidae</taxon>
        <taxon>Hypsibius</taxon>
    </lineage>
</organism>
<dbReference type="InterPro" id="IPR012942">
    <property type="entry name" value="SRR1-like"/>
</dbReference>
<comment type="similarity">
    <text evidence="1">Belongs to the SRR1 family.</text>
</comment>
<dbReference type="Proteomes" id="UP000192578">
    <property type="component" value="Unassembled WGS sequence"/>
</dbReference>
<reference evidence="5" key="1">
    <citation type="submission" date="2017-01" db="EMBL/GenBank/DDBJ databases">
        <title>Comparative genomics of anhydrobiosis in the tardigrade Hypsibius dujardini.</title>
        <authorList>
            <person name="Yoshida Y."/>
            <person name="Koutsovoulos G."/>
            <person name="Laetsch D."/>
            <person name="Stevens L."/>
            <person name="Kumar S."/>
            <person name="Horikawa D."/>
            <person name="Ishino K."/>
            <person name="Komine S."/>
            <person name="Tomita M."/>
            <person name="Blaxter M."/>
            <person name="Arakawa K."/>
        </authorList>
    </citation>
    <scope>NUCLEOTIDE SEQUENCE [LARGE SCALE GENOMIC DNA]</scope>
    <source>
        <strain evidence="5">Z151</strain>
    </source>
</reference>
<accession>A0A9X6RJH7</accession>
<dbReference type="PANTHER" id="PTHR28626:SF3">
    <property type="entry name" value="SRR1-LIKE PROTEIN"/>
    <property type="match status" value="1"/>
</dbReference>
<feature type="domain" description="SRR1-like" evidence="3">
    <location>
        <begin position="93"/>
        <end position="220"/>
    </location>
</feature>
<dbReference type="Pfam" id="PF07985">
    <property type="entry name" value="SRR1"/>
    <property type="match status" value="1"/>
</dbReference>
<evidence type="ECO:0000256" key="2">
    <source>
        <dbReference type="SAM" id="MobiDB-lite"/>
    </source>
</evidence>
<proteinExistence type="inferred from homology"/>
<dbReference type="GO" id="GO:0005634">
    <property type="term" value="C:nucleus"/>
    <property type="evidence" value="ECO:0007669"/>
    <property type="project" value="TreeGrafter"/>
</dbReference>
<dbReference type="OrthoDB" id="551431at2759"/>
<comment type="caution">
    <text evidence="4">The sequence shown here is derived from an EMBL/GenBank/DDBJ whole genome shotgun (WGS) entry which is preliminary data.</text>
</comment>
<keyword evidence="5" id="KW-1185">Reference proteome</keyword>